<comment type="caution">
    <text evidence="1">The sequence shown here is derived from an EMBL/GenBank/DDBJ whole genome shotgun (WGS) entry which is preliminary data.</text>
</comment>
<dbReference type="EMBL" id="JBHFNS010000093">
    <property type="protein sequence ID" value="MFB2938995.1"/>
    <property type="molecule type" value="Genomic_DNA"/>
</dbReference>
<evidence type="ECO:0000313" key="2">
    <source>
        <dbReference type="Proteomes" id="UP001576776"/>
    </source>
</evidence>
<accession>A0ABV4YJI5</accession>
<evidence type="ECO:0000313" key="1">
    <source>
        <dbReference type="EMBL" id="MFB2938995.1"/>
    </source>
</evidence>
<dbReference type="InterPro" id="IPR035069">
    <property type="entry name" value="TTHA1013/TTHA0281-like"/>
</dbReference>
<dbReference type="Proteomes" id="UP001576776">
    <property type="component" value="Unassembled WGS sequence"/>
</dbReference>
<reference evidence="1 2" key="1">
    <citation type="submission" date="2024-09" db="EMBL/GenBank/DDBJ databases">
        <title>Floridaenema gen nov. (Aerosakkonemataceae, Aerosakkonematales ord. nov., Cyanobacteria) from benthic tropical and subtropical fresh waters, with the description of four new species.</title>
        <authorList>
            <person name="Moretto J.A."/>
            <person name="Berthold D.E."/>
            <person name="Lefler F.W."/>
            <person name="Huang I.-S."/>
            <person name="Laughinghouse H. IV."/>
        </authorList>
    </citation>
    <scope>NUCLEOTIDE SEQUENCE [LARGE SCALE GENOMIC DNA]</scope>
    <source>
        <strain evidence="1 2">BLCC-F154</strain>
    </source>
</reference>
<dbReference type="SUPFAM" id="SSF143100">
    <property type="entry name" value="TTHA1013/TTHA0281-like"/>
    <property type="match status" value="1"/>
</dbReference>
<dbReference type="Gene3D" id="3.30.160.250">
    <property type="match status" value="1"/>
</dbReference>
<name>A0ABV4YJI5_9CYAN</name>
<dbReference type="RefSeq" id="WP_413260471.1">
    <property type="nucleotide sequence ID" value="NZ_JBHFNS010000093.1"/>
</dbReference>
<keyword evidence="2" id="KW-1185">Reference proteome</keyword>
<protein>
    <submittedName>
        <fullName evidence="1">Type II toxin-antitoxin system HicB family antitoxin</fullName>
    </submittedName>
</protein>
<gene>
    <name evidence="1" type="ORF">ACE1B6_27395</name>
</gene>
<sequence>MRFKKAVIGKIEVRIEILQEGDLYIGICPDLNVSSFGETIEEARQSVQEALEAFFEECEVMGTLTEVLEESGYVQRDGNWLPRKPIASELVAIG</sequence>
<organism evidence="1 2">
    <name type="scientific">Floridaenema fluviatile BLCC-F154</name>
    <dbReference type="NCBI Taxonomy" id="3153640"/>
    <lineage>
        <taxon>Bacteria</taxon>
        <taxon>Bacillati</taxon>
        <taxon>Cyanobacteriota</taxon>
        <taxon>Cyanophyceae</taxon>
        <taxon>Oscillatoriophycideae</taxon>
        <taxon>Aerosakkonematales</taxon>
        <taxon>Aerosakkonemataceae</taxon>
        <taxon>Floridanema</taxon>
        <taxon>Floridanema fluviatile</taxon>
    </lineage>
</organism>
<proteinExistence type="predicted"/>